<organism evidence="9 10">
    <name type="scientific">Gehongia tenuis</name>
    <dbReference type="NCBI Taxonomy" id="2763655"/>
    <lineage>
        <taxon>Bacteria</taxon>
        <taxon>Bacillati</taxon>
        <taxon>Bacillota</taxon>
        <taxon>Clostridia</taxon>
        <taxon>Christensenellales</taxon>
        <taxon>Christensenellaceae</taxon>
        <taxon>Gehongia</taxon>
    </lineage>
</organism>
<evidence type="ECO:0000313" key="9">
    <source>
        <dbReference type="EMBL" id="MBC8531576.1"/>
    </source>
</evidence>
<dbReference type="InterPro" id="IPR001406">
    <property type="entry name" value="PsdUridine_synth_TruA"/>
</dbReference>
<dbReference type="SUPFAM" id="SSF55120">
    <property type="entry name" value="Pseudouridine synthase"/>
    <property type="match status" value="1"/>
</dbReference>
<dbReference type="InterPro" id="IPR020103">
    <property type="entry name" value="PsdUridine_synth_cat_dom_sf"/>
</dbReference>
<evidence type="ECO:0000256" key="6">
    <source>
        <dbReference type="PIRSR" id="PIRSR001430-2"/>
    </source>
</evidence>
<feature type="domain" description="Pseudouridine synthase I TruA alpha/beta" evidence="8">
    <location>
        <begin position="143"/>
        <end position="244"/>
    </location>
</feature>
<dbReference type="Pfam" id="PF01416">
    <property type="entry name" value="PseudoU_synth_1"/>
    <property type="match status" value="2"/>
</dbReference>
<comment type="caution">
    <text evidence="9">The sequence shown here is derived from an EMBL/GenBank/DDBJ whole genome shotgun (WGS) entry which is preliminary data.</text>
</comment>
<keyword evidence="10" id="KW-1185">Reference proteome</keyword>
<evidence type="ECO:0000256" key="4">
    <source>
        <dbReference type="HAMAP-Rule" id="MF_00171"/>
    </source>
</evidence>
<comment type="function">
    <text evidence="4">Formation of pseudouridine at positions 38, 39 and 40 in the anticodon stem and loop of transfer RNAs.</text>
</comment>
<dbReference type="AlphaFoldDB" id="A0A926HQT5"/>
<dbReference type="InterPro" id="IPR020097">
    <property type="entry name" value="PsdUridine_synth_TruA_a/b_dom"/>
</dbReference>
<evidence type="ECO:0000313" key="10">
    <source>
        <dbReference type="Proteomes" id="UP000623172"/>
    </source>
</evidence>
<dbReference type="InterPro" id="IPR020095">
    <property type="entry name" value="PsdUridine_synth_TruA_C"/>
</dbReference>
<feature type="binding site" evidence="4 6">
    <location>
        <position position="109"/>
    </location>
    <ligand>
        <name>substrate</name>
    </ligand>
</feature>
<evidence type="ECO:0000256" key="1">
    <source>
        <dbReference type="ARBA" id="ARBA00009375"/>
    </source>
</evidence>
<accession>A0A926HQT5</accession>
<dbReference type="RefSeq" id="WP_249316198.1">
    <property type="nucleotide sequence ID" value="NZ_JACRSR010000002.1"/>
</dbReference>
<sequence>MRILLNLEYDGTDYCGWQRQKNGYAVQQAVEEALEKLPGHFSGLTGAGRTDAGVHALGQCAHVDYAGPIPPEKLFLALNGTLPGDVRATASRRVLDGFHARYDALGKTYQYRAWNGTVPSAVFRSTAGFVQGKLDVQCMDRAGQKLVGTHDFSAFQSTGRPVRSAVRTVTELRVLREDGFVVVRISADGFLYNMVRIIAGTLFEIGKGRLKPEVLEDALVRGDRDLLGPTAAPEGLILLHVCYSEAKMGQNILTGREG</sequence>
<keyword evidence="3 4" id="KW-0413">Isomerase</keyword>
<dbReference type="CDD" id="cd02570">
    <property type="entry name" value="PseudoU_synth_EcTruA"/>
    <property type="match status" value="1"/>
</dbReference>
<comment type="catalytic activity">
    <reaction evidence="4 7">
        <text>uridine(38/39/40) in tRNA = pseudouridine(38/39/40) in tRNA</text>
        <dbReference type="Rhea" id="RHEA:22376"/>
        <dbReference type="Rhea" id="RHEA-COMP:10085"/>
        <dbReference type="Rhea" id="RHEA-COMP:10087"/>
        <dbReference type="ChEBI" id="CHEBI:65314"/>
        <dbReference type="ChEBI" id="CHEBI:65315"/>
        <dbReference type="EC" id="5.4.99.12"/>
    </reaction>
</comment>
<dbReference type="HAMAP" id="MF_00171">
    <property type="entry name" value="TruA"/>
    <property type="match status" value="1"/>
</dbReference>
<comment type="similarity">
    <text evidence="1 4 7">Belongs to the tRNA pseudouridine synthase TruA family.</text>
</comment>
<evidence type="ECO:0000256" key="2">
    <source>
        <dbReference type="ARBA" id="ARBA00022694"/>
    </source>
</evidence>
<dbReference type="InterPro" id="IPR020094">
    <property type="entry name" value="TruA/RsuA/RluB/E/F_N"/>
</dbReference>
<dbReference type="Proteomes" id="UP000623172">
    <property type="component" value="Unassembled WGS sequence"/>
</dbReference>
<dbReference type="EMBL" id="JACRSR010000002">
    <property type="protein sequence ID" value="MBC8531576.1"/>
    <property type="molecule type" value="Genomic_DNA"/>
</dbReference>
<proteinExistence type="inferred from homology"/>
<dbReference type="GO" id="GO:0003723">
    <property type="term" value="F:RNA binding"/>
    <property type="evidence" value="ECO:0007669"/>
    <property type="project" value="InterPro"/>
</dbReference>
<feature type="active site" description="Nucleophile" evidence="4 5">
    <location>
        <position position="51"/>
    </location>
</feature>
<gene>
    <name evidence="4 9" type="primary">truA</name>
    <name evidence="9" type="ORF">H8696_06900</name>
</gene>
<dbReference type="GO" id="GO:0160147">
    <property type="term" value="F:tRNA pseudouridine(38-40) synthase activity"/>
    <property type="evidence" value="ECO:0007669"/>
    <property type="project" value="UniProtKB-EC"/>
</dbReference>
<evidence type="ECO:0000256" key="7">
    <source>
        <dbReference type="RuleBase" id="RU003792"/>
    </source>
</evidence>
<evidence type="ECO:0000256" key="5">
    <source>
        <dbReference type="PIRSR" id="PIRSR001430-1"/>
    </source>
</evidence>
<comment type="caution">
    <text evidence="4">Lacks conserved residue(s) required for the propagation of feature annotation.</text>
</comment>
<evidence type="ECO:0000256" key="3">
    <source>
        <dbReference type="ARBA" id="ARBA00023235"/>
    </source>
</evidence>
<dbReference type="Gene3D" id="3.30.70.580">
    <property type="entry name" value="Pseudouridine synthase I, catalytic domain, N-terminal subdomain"/>
    <property type="match status" value="1"/>
</dbReference>
<dbReference type="PANTHER" id="PTHR11142:SF0">
    <property type="entry name" value="TRNA PSEUDOURIDINE SYNTHASE-LIKE 1"/>
    <property type="match status" value="1"/>
</dbReference>
<reference evidence="9" key="1">
    <citation type="submission" date="2020-08" db="EMBL/GenBank/DDBJ databases">
        <title>Genome public.</title>
        <authorList>
            <person name="Liu C."/>
            <person name="Sun Q."/>
        </authorList>
    </citation>
    <scope>NUCLEOTIDE SEQUENCE</scope>
    <source>
        <strain evidence="9">NSJ-53</strain>
    </source>
</reference>
<dbReference type="PIRSF" id="PIRSF001430">
    <property type="entry name" value="tRNA_psdUrid_synth"/>
    <property type="match status" value="1"/>
</dbReference>
<dbReference type="EC" id="5.4.99.12" evidence="4"/>
<dbReference type="NCBIfam" id="TIGR00071">
    <property type="entry name" value="hisT_truA"/>
    <property type="match status" value="1"/>
</dbReference>
<evidence type="ECO:0000259" key="8">
    <source>
        <dbReference type="Pfam" id="PF01416"/>
    </source>
</evidence>
<name>A0A926HQT5_9FIRM</name>
<protein>
    <recommendedName>
        <fullName evidence="4">tRNA pseudouridine synthase A</fullName>
        <ecNumber evidence="4">5.4.99.12</ecNumber>
    </recommendedName>
    <alternativeName>
        <fullName evidence="4">tRNA pseudouridine(38-40) synthase</fullName>
    </alternativeName>
    <alternativeName>
        <fullName evidence="4">tRNA pseudouridylate synthase I</fullName>
    </alternativeName>
    <alternativeName>
        <fullName evidence="4">tRNA-uridine isomerase I</fullName>
    </alternativeName>
</protein>
<comment type="subunit">
    <text evidence="4">Homodimer.</text>
</comment>
<dbReference type="FunFam" id="3.30.70.580:FF:000001">
    <property type="entry name" value="tRNA pseudouridine synthase A"/>
    <property type="match status" value="1"/>
</dbReference>
<dbReference type="GO" id="GO:0031119">
    <property type="term" value="P:tRNA pseudouridine synthesis"/>
    <property type="evidence" value="ECO:0007669"/>
    <property type="project" value="UniProtKB-UniRule"/>
</dbReference>
<dbReference type="PANTHER" id="PTHR11142">
    <property type="entry name" value="PSEUDOURIDYLATE SYNTHASE"/>
    <property type="match status" value="1"/>
</dbReference>
<dbReference type="Gene3D" id="3.30.70.660">
    <property type="entry name" value="Pseudouridine synthase I, catalytic domain, C-terminal subdomain"/>
    <property type="match status" value="1"/>
</dbReference>
<feature type="domain" description="Pseudouridine synthase I TruA alpha/beta" evidence="8">
    <location>
        <begin position="8"/>
        <end position="103"/>
    </location>
</feature>
<keyword evidence="2 4" id="KW-0819">tRNA processing</keyword>